<reference evidence="1" key="1">
    <citation type="submission" date="2019-09" db="EMBL/GenBank/DDBJ databases">
        <authorList>
            <person name="Liu L."/>
        </authorList>
    </citation>
    <scope>NUCLEOTIDE SEQUENCE</scope>
    <source>
        <strain evidence="1">A2584</strain>
        <plasmid evidence="1">pA2584</plasmid>
    </source>
</reference>
<dbReference type="Pfam" id="PF13957">
    <property type="entry name" value="YafO_toxin"/>
    <property type="match status" value="1"/>
</dbReference>
<geneLocation type="plasmid" evidence="1">
    <name>pA2584</name>
</geneLocation>
<proteinExistence type="predicted"/>
<keyword evidence="1" id="KW-0614">Plasmid</keyword>
<organism evidence="1">
    <name type="scientific">Acinetobacter pittii</name>
    <name type="common">Acinetobacter genomosp. 3</name>
    <dbReference type="NCBI Taxonomy" id="48296"/>
    <lineage>
        <taxon>Bacteria</taxon>
        <taxon>Pseudomonadati</taxon>
        <taxon>Pseudomonadota</taxon>
        <taxon>Gammaproteobacteria</taxon>
        <taxon>Moraxellales</taxon>
        <taxon>Moraxellaceae</taxon>
        <taxon>Acinetobacter</taxon>
        <taxon>Acinetobacter calcoaceticus/baumannii complex</taxon>
    </lineage>
</organism>
<evidence type="ECO:0000313" key="1">
    <source>
        <dbReference type="EMBL" id="QID24152.1"/>
    </source>
</evidence>
<accession>A0A6G6AQH7</accession>
<protein>
    <recommendedName>
        <fullName evidence="2">Toxin YafO</fullName>
    </recommendedName>
</protein>
<dbReference type="AlphaFoldDB" id="A0A6G6AQH7"/>
<name>A0A6G6AQH7_ACIPI</name>
<dbReference type="EMBL" id="MN461228">
    <property type="protein sequence ID" value="QID24152.1"/>
    <property type="molecule type" value="Genomic_DNA"/>
</dbReference>
<evidence type="ECO:0008006" key="2">
    <source>
        <dbReference type="Google" id="ProtNLM"/>
    </source>
</evidence>
<dbReference type="InterPro" id="IPR020353">
    <property type="entry name" value="Toxin_YafO"/>
</dbReference>
<dbReference type="RefSeq" id="WP_181715531.1">
    <property type="nucleotide sequence ID" value="NZ_MN461228.1"/>
</dbReference>
<sequence>MSSFEFYRRWCIPNFLPKNFQILDCYYAGAKTDEDRHILTMMANDFEDYMFNSGPFSKRFHDSFGKDVPNDYPQHVMEAHGLAHVHIFDAEAMTDKAIEDWDKNNFPRRFIGRRGTSDLCMVYTLGSEGTVLLLAFFAPPAHEKHGDLDYINTLIRAANDFFHEQDNGEYVLPRSRILDILAA</sequence>